<evidence type="ECO:0000313" key="3">
    <source>
        <dbReference type="Proteomes" id="UP001472677"/>
    </source>
</evidence>
<feature type="region of interest" description="Disordered" evidence="1">
    <location>
        <begin position="215"/>
        <end position="298"/>
    </location>
</feature>
<accession>A0ABR2BY74</accession>
<protein>
    <submittedName>
        <fullName evidence="2">Uncharacterized protein</fullName>
    </submittedName>
</protein>
<dbReference type="EMBL" id="JBBPBM010000075">
    <property type="protein sequence ID" value="KAK8512074.1"/>
    <property type="molecule type" value="Genomic_DNA"/>
</dbReference>
<feature type="region of interest" description="Disordered" evidence="1">
    <location>
        <begin position="175"/>
        <end position="203"/>
    </location>
</feature>
<feature type="compositionally biased region" description="Polar residues" evidence="1">
    <location>
        <begin position="289"/>
        <end position="298"/>
    </location>
</feature>
<reference evidence="2 3" key="1">
    <citation type="journal article" date="2024" name="G3 (Bethesda)">
        <title>Genome assembly of Hibiscus sabdariffa L. provides insights into metabolisms of medicinal natural products.</title>
        <authorList>
            <person name="Kim T."/>
        </authorList>
    </citation>
    <scope>NUCLEOTIDE SEQUENCE [LARGE SCALE GENOMIC DNA]</scope>
    <source>
        <strain evidence="2">TK-2024</strain>
        <tissue evidence="2">Old leaves</tissue>
    </source>
</reference>
<evidence type="ECO:0000313" key="2">
    <source>
        <dbReference type="EMBL" id="KAK8512074.1"/>
    </source>
</evidence>
<feature type="compositionally biased region" description="Low complexity" evidence="1">
    <location>
        <begin position="215"/>
        <end position="224"/>
    </location>
</feature>
<feature type="region of interest" description="Disordered" evidence="1">
    <location>
        <begin position="60"/>
        <end position="124"/>
    </location>
</feature>
<feature type="compositionally biased region" description="Low complexity" evidence="1">
    <location>
        <begin position="94"/>
        <end position="110"/>
    </location>
</feature>
<sequence>MTKAFWRFHASSPLSAAVPARPTDKYTKLRSGWTRKEYMRKTSLTDVVPLQTAMPTPPAIHQSLAETPAPSPVDAQNDTPAANPMESPAHTPEAPASFASTPVTPSSPSAAQPPSPAPTTDTPPLHILQLRNQIQRIEARQLTLIEETKVFQNSLINFLCFQFLHASNFFPTQPTTAPPPAVASAADPSAEDGQTEPMNLSGEDMFDWQTPITAPATITPPAQADDVAESSHARKRKMPAGRTIQADTPSDDADKSTYAAELPTPQSPDKRRRRYHVISNDSDDDGNADPTSSKSLAF</sequence>
<keyword evidence="3" id="KW-1185">Reference proteome</keyword>
<comment type="caution">
    <text evidence="2">The sequence shown here is derived from an EMBL/GenBank/DDBJ whole genome shotgun (WGS) entry which is preliminary data.</text>
</comment>
<organism evidence="2 3">
    <name type="scientific">Hibiscus sabdariffa</name>
    <name type="common">roselle</name>
    <dbReference type="NCBI Taxonomy" id="183260"/>
    <lineage>
        <taxon>Eukaryota</taxon>
        <taxon>Viridiplantae</taxon>
        <taxon>Streptophyta</taxon>
        <taxon>Embryophyta</taxon>
        <taxon>Tracheophyta</taxon>
        <taxon>Spermatophyta</taxon>
        <taxon>Magnoliopsida</taxon>
        <taxon>eudicotyledons</taxon>
        <taxon>Gunneridae</taxon>
        <taxon>Pentapetalae</taxon>
        <taxon>rosids</taxon>
        <taxon>malvids</taxon>
        <taxon>Malvales</taxon>
        <taxon>Malvaceae</taxon>
        <taxon>Malvoideae</taxon>
        <taxon>Hibiscus</taxon>
    </lineage>
</organism>
<dbReference type="Proteomes" id="UP001472677">
    <property type="component" value="Unassembled WGS sequence"/>
</dbReference>
<proteinExistence type="predicted"/>
<name>A0ABR2BY74_9ROSI</name>
<evidence type="ECO:0000256" key="1">
    <source>
        <dbReference type="SAM" id="MobiDB-lite"/>
    </source>
</evidence>
<gene>
    <name evidence="2" type="ORF">V6N12_018555</name>
</gene>